<feature type="region of interest" description="Disordered" evidence="2">
    <location>
        <begin position="560"/>
        <end position="583"/>
    </location>
</feature>
<dbReference type="SUPFAM" id="SSF49452">
    <property type="entry name" value="Starch-binding domain-like"/>
    <property type="match status" value="2"/>
</dbReference>
<feature type="domain" description="SbsA Ig-like" evidence="4">
    <location>
        <begin position="36"/>
        <end position="133"/>
    </location>
</feature>
<evidence type="ECO:0000256" key="3">
    <source>
        <dbReference type="SAM" id="SignalP"/>
    </source>
</evidence>
<dbReference type="InParanoid" id="A0A259U037"/>
<dbReference type="InterPro" id="IPR032812">
    <property type="entry name" value="SbsA_Ig"/>
</dbReference>
<comment type="caution">
    <text evidence="5">The sequence shown here is derived from an EMBL/GenBank/DDBJ whole genome shotgun (WGS) entry which is preliminary data.</text>
</comment>
<evidence type="ECO:0000259" key="4">
    <source>
        <dbReference type="Pfam" id="PF13205"/>
    </source>
</evidence>
<dbReference type="GO" id="GO:0030246">
    <property type="term" value="F:carbohydrate binding"/>
    <property type="evidence" value="ECO:0007669"/>
    <property type="project" value="InterPro"/>
</dbReference>
<sequence length="583" mass="60696">MYPHALVLALRLLAFLLALAAAGCATPVPPTGGPADTTPPALVSSSPEAGAVRVASGEIVLTFSERLDAAGARAVQVTPEAETPPEVEIRGREVRITLDSLREATTYVVTVTTDLRDARRVALRAPITLAFATGDELDRAQISGRVLLPQDGTPASGVAVWAYAADSSGALPDPSQRPPDYQTETGADGAFSLEYLRRGTFFVAAVQDANRNRRADPGEAFALPARPLATADTTEAAPLALYLASADSLAPEPQRARGLSDQRLAVRFSELVRLGSASPEAWALADSASGARVPIRAVYVDPISPQEVRLVASRPLANVPHQIAQVAQGVVTDSTGNGTAAFSLTFTPPARPDTVTARFAGFVPSPEAPTDSVVTLRPGVLPGVRFTAPPDSAALDAVSVTGASTDEPLAWETSDGLTFRFLVSQEATAFTLRAGDSTQTQRYRRLAPSETGALVGSIVDASGGSIRGASGETVLIEALPASGEPYRTTADASGRFAFPALPPGEFRVRFVVDRDGDGAWTGGRLAPYAAPETLAFASGTQTIRARFETDMGEIDLGALALPEARSARPVRRGPPSGPPPPGQ</sequence>
<dbReference type="Gene3D" id="2.60.40.1220">
    <property type="match status" value="1"/>
</dbReference>
<keyword evidence="6" id="KW-1185">Reference proteome</keyword>
<accession>A0A259U037</accession>
<evidence type="ECO:0000313" key="5">
    <source>
        <dbReference type="EMBL" id="OZC03395.1"/>
    </source>
</evidence>
<reference evidence="5 6" key="1">
    <citation type="submission" date="2016-11" db="EMBL/GenBank/DDBJ databases">
        <title>Study of marine rhodopsin-containing bacteria.</title>
        <authorList>
            <person name="Yoshizawa S."/>
            <person name="Kumagai Y."/>
            <person name="Kogure K."/>
        </authorList>
    </citation>
    <scope>NUCLEOTIDE SEQUENCE [LARGE SCALE GENOMIC DNA]</scope>
    <source>
        <strain evidence="5 6">SG-29</strain>
    </source>
</reference>
<protein>
    <recommendedName>
        <fullName evidence="4">SbsA Ig-like domain-containing protein</fullName>
    </recommendedName>
</protein>
<feature type="signal peptide" evidence="3">
    <location>
        <begin position="1"/>
        <end position="20"/>
    </location>
</feature>
<dbReference type="InterPro" id="IPR014755">
    <property type="entry name" value="Cu-Rt/internalin_Ig-like"/>
</dbReference>
<dbReference type="Proteomes" id="UP000216446">
    <property type="component" value="Unassembled WGS sequence"/>
</dbReference>
<evidence type="ECO:0000256" key="2">
    <source>
        <dbReference type="SAM" id="MobiDB-lite"/>
    </source>
</evidence>
<dbReference type="Pfam" id="PF13205">
    <property type="entry name" value="Big_5"/>
    <property type="match status" value="1"/>
</dbReference>
<keyword evidence="1 3" id="KW-0732">Signal</keyword>
<evidence type="ECO:0000256" key="1">
    <source>
        <dbReference type="ARBA" id="ARBA00022729"/>
    </source>
</evidence>
<dbReference type="InterPro" id="IPR013784">
    <property type="entry name" value="Carb-bd-like_fold"/>
</dbReference>
<dbReference type="AlphaFoldDB" id="A0A259U037"/>
<dbReference type="RefSeq" id="WP_179271136.1">
    <property type="nucleotide sequence ID" value="NZ_MQWB01000001.1"/>
</dbReference>
<name>A0A259U037_9BACT</name>
<gene>
    <name evidence="5" type="ORF">BSZ36_10630</name>
</gene>
<dbReference type="Gene3D" id="2.60.40.1120">
    <property type="entry name" value="Carboxypeptidase-like, regulatory domain"/>
    <property type="match status" value="1"/>
</dbReference>
<proteinExistence type="predicted"/>
<feature type="chain" id="PRO_5013147612" description="SbsA Ig-like domain-containing protein" evidence="3">
    <location>
        <begin position="21"/>
        <end position="583"/>
    </location>
</feature>
<dbReference type="EMBL" id="MQWB01000001">
    <property type="protein sequence ID" value="OZC03395.1"/>
    <property type="molecule type" value="Genomic_DNA"/>
</dbReference>
<organism evidence="5 6">
    <name type="scientific">Rubricoccus marinus</name>
    <dbReference type="NCBI Taxonomy" id="716817"/>
    <lineage>
        <taxon>Bacteria</taxon>
        <taxon>Pseudomonadati</taxon>
        <taxon>Rhodothermota</taxon>
        <taxon>Rhodothermia</taxon>
        <taxon>Rhodothermales</taxon>
        <taxon>Rubricoccaceae</taxon>
        <taxon>Rubricoccus</taxon>
    </lineage>
</organism>
<evidence type="ECO:0000313" key="6">
    <source>
        <dbReference type="Proteomes" id="UP000216446"/>
    </source>
</evidence>